<feature type="region of interest" description="Disordered" evidence="1">
    <location>
        <begin position="1357"/>
        <end position="1377"/>
    </location>
</feature>
<reference evidence="2" key="1">
    <citation type="submission" date="2021-01" db="EMBL/GenBank/DDBJ databases">
        <title>Whole genome shotgun sequence of Cellulomonas chitinilytica NBRC 110799.</title>
        <authorList>
            <person name="Komaki H."/>
            <person name="Tamura T."/>
        </authorList>
    </citation>
    <scope>NUCLEOTIDE SEQUENCE</scope>
    <source>
        <strain evidence="2">NBRC 110799</strain>
    </source>
</reference>
<feature type="region of interest" description="Disordered" evidence="1">
    <location>
        <begin position="313"/>
        <end position="337"/>
    </location>
</feature>
<dbReference type="Proteomes" id="UP000632740">
    <property type="component" value="Unassembled WGS sequence"/>
</dbReference>
<evidence type="ECO:0000256" key="1">
    <source>
        <dbReference type="SAM" id="MobiDB-lite"/>
    </source>
</evidence>
<feature type="region of interest" description="Disordered" evidence="1">
    <location>
        <begin position="22"/>
        <end position="45"/>
    </location>
</feature>
<organism evidence="2 3">
    <name type="scientific">Cellulomonas chitinilytica</name>
    <dbReference type="NCBI Taxonomy" id="398759"/>
    <lineage>
        <taxon>Bacteria</taxon>
        <taxon>Bacillati</taxon>
        <taxon>Actinomycetota</taxon>
        <taxon>Actinomycetes</taxon>
        <taxon>Micrococcales</taxon>
        <taxon>Cellulomonadaceae</taxon>
        <taxon>Cellulomonas</taxon>
    </lineage>
</organism>
<accession>A0A919P4Q4</accession>
<protein>
    <submittedName>
        <fullName evidence="2">Uncharacterized protein</fullName>
    </submittedName>
</protein>
<sequence>MSLSLMGAGGSAGSAELAGATVVRPTRTARPRGSAPSPRPAARGPHAQLVALQRAAGNRAVSALLAERARPAQPAPDVSLTPQVVVQRSLTNDRTWDPVEPVTGQGTKVDAIVGPHHKYGSGPTAKVGFRPYDYTQLFSAATVGAAYCQGHLLNDNLGGPGAATAPHADENLTAFPQKPTNSDHNKAIEQWVKAAATGSWFRYVVSIGYSTDSAARLKKRLGGSTSAMTQAGIALTATTFTYASSLYATWVELVDSPGATNAAPTVKPGGISGTLGILIPSPMTFTKPATRSLEYPTKKVTWGHLPIFKGGQTSVRTGVLPPGGAKKYPPSPGRSHIMPERWKGIDDARADKAASGTGNAVYLAGHQHYGEGVDESRKGAMSTTRFGRGYLMGYKDFDDGIEHGRTNDLTAPPTGPKATVDAHKEFWAGVTKGKAALLTAPPTGNRAEIAGHAEYWEGVKHARSNPKTTPPAGKAAQKAGHDDYWAGLEHAQKSPKATLPPGNLAQQEAHKAYWDAAEKTFADLAFVPPVELAAVKGRDEVVEGMTFVRANARTTPHPTPTLVLKDVLAAYWKGVDFARTNAPPAAYAGKEAPAAAAVVDYRTHGVDLAAKDLATLTGAAPAGGGAREGFDDFGQGVEAARTGQAVDKARAGHERGWTDCAAGIAEGGAGTAPATRKDAGFAVGYLYGLGGATARAGAPAPTGTGTEDVLTAGGHTDYLKGLEAARTDRKGTKQAPRAAAVGFDEFLDGIAKAQAGLRTAPPATGSEARTAAWKEYWEGVDLARKDPPSTAYAGSSSAGATGHADYRAGADHAAKGLDTLTGPPPAGGGEHLGFDDYREGADAAKAGQVADTARVAHVRGWTDCSAGMSEGEGTGDPTRGDGGYASGFLYGRGAVTAREGKPAPTGTGVQDVLLGGGHADYLTGLAAARTDRTATRPAAKGAGLGFDEYLAGVAKAKAGTRTAPPPATSEATTAAWKEYWEGVDQALKDAPTTAYAGTSSAGAAGHADYRSGVDAARASFAALTGARPTTGGAALGFGDYADGVEERKAGVPVDAGRSGHVRGWQDCVDGMAAGRAAVDTATDQTIGGFVSGYLHAQGGAQARAGQPDVDPTTMAEAVRSTGHVAYTAGIAAARRDLGTPPARVMDLAAFDEFRQALTAARTAARGVPLASAGAAAVAAGTDYWQGVDTARANPLGTVLAPAGTAAAAGVADYRAGVQHAVAHPSGTQPPATTASAEGAADYWAGEAHALGSAVAPVGAHAAATGAFGDFWGGVVFARATLAQLQGAPPAGRVAGQGFAEYAAGVAARRGGQADVPARAAFSRGWTDYTAGEGDKRGGHLVAQQTHSGYVDGFQRTNAPVAKRGGDPLQSPFKKQHL</sequence>
<keyword evidence="3" id="KW-1185">Reference proteome</keyword>
<gene>
    <name evidence="2" type="ORF">Cch01nite_28360</name>
</gene>
<proteinExistence type="predicted"/>
<dbReference type="EMBL" id="BONK01000009">
    <property type="protein sequence ID" value="GIG22112.1"/>
    <property type="molecule type" value="Genomic_DNA"/>
</dbReference>
<evidence type="ECO:0000313" key="3">
    <source>
        <dbReference type="Proteomes" id="UP000632740"/>
    </source>
</evidence>
<comment type="caution">
    <text evidence="2">The sequence shown here is derived from an EMBL/GenBank/DDBJ whole genome shotgun (WGS) entry which is preliminary data.</text>
</comment>
<feature type="region of interest" description="Disordered" evidence="1">
    <location>
        <begin position="815"/>
        <end position="835"/>
    </location>
</feature>
<name>A0A919P4Q4_9CELL</name>
<evidence type="ECO:0000313" key="2">
    <source>
        <dbReference type="EMBL" id="GIG22112.1"/>
    </source>
</evidence>